<reference evidence="2 3" key="1">
    <citation type="journal article" date="2016" name="Front. Microbiol.">
        <title>Fuerstia marisgermanicae gen. nov., sp. nov., an Unusual Member of the Phylum Planctomycetes from the German Wadden Sea.</title>
        <authorList>
            <person name="Kohn T."/>
            <person name="Heuer A."/>
            <person name="Jogler M."/>
            <person name="Vollmers J."/>
            <person name="Boedeker C."/>
            <person name="Bunk B."/>
            <person name="Rast P."/>
            <person name="Borchert D."/>
            <person name="Glockner I."/>
            <person name="Freese H.M."/>
            <person name="Klenk H.P."/>
            <person name="Overmann J."/>
            <person name="Kaster A.K."/>
            <person name="Rohde M."/>
            <person name="Wiegand S."/>
            <person name="Jogler C."/>
        </authorList>
    </citation>
    <scope>NUCLEOTIDE SEQUENCE [LARGE SCALE GENOMIC DNA]</scope>
    <source>
        <strain evidence="2 3">NH11</strain>
    </source>
</reference>
<feature type="signal peptide" evidence="1">
    <location>
        <begin position="1"/>
        <end position="27"/>
    </location>
</feature>
<proteinExistence type="predicted"/>
<accession>A0A1P8WQJ6</accession>
<sequence length="558" mass="61850" precursor="true">MRIWHRLKTLVPLLLAVALGAECQAQSMGGYPSYGAPAFMAGGGDPYQGVPQSFQSHPMISPYDHALEQHFSSDGIWFKRMLSGMGQMNDYYLNVDYIHTRSRTMGGTVGDGRVPTFDQLDLRTTPGNFPDALFFPTFPNHNSDSTGPNKNSGIRLSGGVDNRLGWGFSWNATYNGESTDVFDTRKNLEANRLHFIDALTLEATGGVSDATLPSNLRHLDQRKLIEEQILNNRVFDAADAEVFGVFGSTFEVLDRYLYPLGGIGIQNGNGIGGVSQLFDLDYRIEHEIKSYGGGFHFSSSPIYETDSFRVRPIVGGRVFRIMEAFKFFGADSGLAYTFSQPNNQDDDGDAIIDNVEENGALDFTDPITTDTEEIMVRSFVNNYIRSTLTGPEIGLEYELGEKGGVAFSGSTRVGALFNVEKANLEGDNIGDTFAVTVDPITGLTTRSEMFDTSTDNGQLTLNAFRDSNETTHLSPMFEQSLNAELPIFSHIPVLRDVWQLEHARLRLGWTYTWIGEVANPTTSIRWESNPRAGVFPSLKTSRGEFFQNTFNAGLNWEF</sequence>
<organism evidence="2 3">
    <name type="scientific">Fuerstiella marisgermanici</name>
    <dbReference type="NCBI Taxonomy" id="1891926"/>
    <lineage>
        <taxon>Bacteria</taxon>
        <taxon>Pseudomonadati</taxon>
        <taxon>Planctomycetota</taxon>
        <taxon>Planctomycetia</taxon>
        <taxon>Planctomycetales</taxon>
        <taxon>Planctomycetaceae</taxon>
        <taxon>Fuerstiella</taxon>
    </lineage>
</organism>
<dbReference type="AlphaFoldDB" id="A0A1P8WQJ6"/>
<dbReference type="RefSeq" id="WP_145944454.1">
    <property type="nucleotide sequence ID" value="NZ_CP017641.1"/>
</dbReference>
<evidence type="ECO:0000313" key="3">
    <source>
        <dbReference type="Proteomes" id="UP000187735"/>
    </source>
</evidence>
<evidence type="ECO:0000256" key="1">
    <source>
        <dbReference type="SAM" id="SignalP"/>
    </source>
</evidence>
<evidence type="ECO:0000313" key="2">
    <source>
        <dbReference type="EMBL" id="APZ96314.1"/>
    </source>
</evidence>
<keyword evidence="3" id="KW-1185">Reference proteome</keyword>
<protein>
    <submittedName>
        <fullName evidence="2">Uncharacterized protein</fullName>
    </submittedName>
</protein>
<dbReference type="KEGG" id="fmr:Fuma_05982"/>
<dbReference type="OrthoDB" id="208273at2"/>
<feature type="chain" id="PRO_5012998485" evidence="1">
    <location>
        <begin position="28"/>
        <end position="558"/>
    </location>
</feature>
<keyword evidence="1" id="KW-0732">Signal</keyword>
<gene>
    <name evidence="2" type="ORF">Fuma_05982</name>
</gene>
<dbReference type="Proteomes" id="UP000187735">
    <property type="component" value="Chromosome"/>
</dbReference>
<name>A0A1P8WQJ6_9PLAN</name>
<dbReference type="EMBL" id="CP017641">
    <property type="protein sequence ID" value="APZ96314.1"/>
    <property type="molecule type" value="Genomic_DNA"/>
</dbReference>